<dbReference type="RefSeq" id="WP_008599893.1">
    <property type="nucleotide sequence ID" value="NZ_AMRV01000001.1"/>
</dbReference>
<evidence type="ECO:0000313" key="1">
    <source>
        <dbReference type="EMBL" id="EMD84517.1"/>
    </source>
</evidence>
<dbReference type="AlphaFoldDB" id="M2U976"/>
<dbReference type="Proteomes" id="UP000011717">
    <property type="component" value="Unassembled WGS sequence"/>
</dbReference>
<evidence type="ECO:0008006" key="3">
    <source>
        <dbReference type="Google" id="ProtNLM"/>
    </source>
</evidence>
<dbReference type="EMBL" id="AMRV01000001">
    <property type="protein sequence ID" value="EMD84517.1"/>
    <property type="molecule type" value="Genomic_DNA"/>
</dbReference>
<dbReference type="PANTHER" id="PTHR40045:SF1">
    <property type="entry name" value="YQCI_YCGG FAMILY PROTEIN"/>
    <property type="match status" value="1"/>
</dbReference>
<sequence>MPPVLPTPDARLVSEFERFLKRPPYPCVGAKSALAKGQIEYMTGRDIRSGWNDLPIIKGLQRFAAGYRQSPRMFQSFVVIFEGPLSMKEEAFETALWARAQSLHDKDVWMGSRYDARVSPDPGDDDFGLSFGGEAFFIVGLHPRASRKARRFRRPALVFNLHDQFERLRASGKYEGMRSKILQRDRNWSGSINPMLAVHGTISEARQYSGRAVDEDWSCPFQPRIGAGT</sequence>
<gene>
    <name evidence="1" type="ORF">C725_0447</name>
</gene>
<name>M2U976_9SPHN</name>
<dbReference type="OrthoDB" id="283514at2"/>
<proteinExistence type="predicted"/>
<dbReference type="PATRIC" id="fig|1234595.3.peg.446"/>
<evidence type="ECO:0000313" key="2">
    <source>
        <dbReference type="Proteomes" id="UP000011717"/>
    </source>
</evidence>
<accession>M2U976</accession>
<keyword evidence="2" id="KW-1185">Reference proteome</keyword>
<dbReference type="Pfam" id="PF08892">
    <property type="entry name" value="YqcI_YcgG"/>
    <property type="match status" value="1"/>
</dbReference>
<dbReference type="InterPro" id="IPR014988">
    <property type="entry name" value="Uncharacterised_YqcI/YcgG"/>
</dbReference>
<organism evidence="1 2">
    <name type="scientific">Pacificimonas flava</name>
    <dbReference type="NCBI Taxonomy" id="1234595"/>
    <lineage>
        <taxon>Bacteria</taxon>
        <taxon>Pseudomonadati</taxon>
        <taxon>Pseudomonadota</taxon>
        <taxon>Alphaproteobacteria</taxon>
        <taxon>Sphingomonadales</taxon>
        <taxon>Sphingosinicellaceae</taxon>
        <taxon>Pacificimonas</taxon>
    </lineage>
</organism>
<dbReference type="NCBIfam" id="NF041366">
    <property type="entry name" value="GntA_guanitoxin"/>
    <property type="match status" value="1"/>
</dbReference>
<protein>
    <recommendedName>
        <fullName evidence="3">YqcI/YcgG family protein</fullName>
    </recommendedName>
</protein>
<reference evidence="1 2" key="1">
    <citation type="journal article" date="2013" name="Genome Announc.">
        <title>Draft Genome Sequence of Strain JLT2015T, Belonging to the Family Sphingomonadaceae of the Alphaproteobacteria.</title>
        <authorList>
            <person name="Tang K."/>
            <person name="Liu K."/>
            <person name="Li S."/>
            <person name="Jiao N."/>
        </authorList>
    </citation>
    <scope>NUCLEOTIDE SEQUENCE [LARGE SCALE GENOMIC DNA]</scope>
    <source>
        <strain evidence="1 2">JLT2015</strain>
    </source>
</reference>
<dbReference type="PANTHER" id="PTHR40045">
    <property type="entry name" value="YCGG FAMILY PROTEIN"/>
    <property type="match status" value="1"/>
</dbReference>
<comment type="caution">
    <text evidence="1">The sequence shown here is derived from an EMBL/GenBank/DDBJ whole genome shotgun (WGS) entry which is preliminary data.</text>
</comment>